<evidence type="ECO:0000313" key="2">
    <source>
        <dbReference type="Proteomes" id="UP000054047"/>
    </source>
</evidence>
<organism evidence="1 2">
    <name type="scientific">Ancylostoma duodenale</name>
    <dbReference type="NCBI Taxonomy" id="51022"/>
    <lineage>
        <taxon>Eukaryota</taxon>
        <taxon>Metazoa</taxon>
        <taxon>Ecdysozoa</taxon>
        <taxon>Nematoda</taxon>
        <taxon>Chromadorea</taxon>
        <taxon>Rhabditida</taxon>
        <taxon>Rhabditina</taxon>
        <taxon>Rhabditomorpha</taxon>
        <taxon>Strongyloidea</taxon>
        <taxon>Ancylostomatidae</taxon>
        <taxon>Ancylostomatinae</taxon>
        <taxon>Ancylostoma</taxon>
    </lineage>
</organism>
<reference evidence="1 2" key="1">
    <citation type="submission" date="2013-12" db="EMBL/GenBank/DDBJ databases">
        <title>Draft genome of the parsitic nematode Ancylostoma duodenale.</title>
        <authorList>
            <person name="Mitreva M."/>
        </authorList>
    </citation>
    <scope>NUCLEOTIDE SEQUENCE [LARGE SCALE GENOMIC DNA]</scope>
    <source>
        <strain evidence="1 2">Zhejiang</strain>
    </source>
</reference>
<accession>A0A0C2H1N2</accession>
<sequence length="79" mass="8986">MSKLRPIETFGNILKNLPRVSYVKVLNGDESEFAHHRFGQTGRAEVEWAMRTPTVTVRLSLRDTIFELVGAHFSSVARN</sequence>
<keyword evidence="2" id="KW-1185">Reference proteome</keyword>
<dbReference type="EMBL" id="KN728750">
    <property type="protein sequence ID" value="KIH63306.1"/>
    <property type="molecule type" value="Genomic_DNA"/>
</dbReference>
<gene>
    <name evidence="1" type="ORF">ANCDUO_06389</name>
</gene>
<protein>
    <submittedName>
        <fullName evidence="1">Uncharacterized protein</fullName>
    </submittedName>
</protein>
<dbReference type="Proteomes" id="UP000054047">
    <property type="component" value="Unassembled WGS sequence"/>
</dbReference>
<name>A0A0C2H1N2_9BILA</name>
<evidence type="ECO:0000313" key="1">
    <source>
        <dbReference type="EMBL" id="KIH63306.1"/>
    </source>
</evidence>
<proteinExistence type="predicted"/>
<dbReference type="AlphaFoldDB" id="A0A0C2H1N2"/>